<sequence>MDDNLDDEDIKPDDSEGATKTPLSTAIQRISPPSTSIDSREALDADESCTKCSKPDDQTDEVTWVSGHELATITNWPRSPMRVGEIKRKLLEICCLVFLALIAVMILCEYNLTAQTLQPLTFRILVFALLSASVHDTYPGRMTRYFPGKPVMLTNISNINGTDHDVFLGSSGNFDYIPIATHNLNHRVLQAAKLSPTICPIAFSAIVGSFLRNLSHWKAQKGSKLQTLELLINSRSLFNTISTTVALQSLQWLNIILILLWCLSPLAGQASLRILETRQVSNAQYSIPWSVLNIVDTGANDSSYTGMADKALDLQQSWLLSLTFGAQNQDQLFSKSNISDMLFPVLPIDGSNMDRIMEGGLAPLNLSSFAGAYIYCGLNRMYQVHDTLLSRYIAICSGNLTYPVWKRIGWSR</sequence>
<organism evidence="3 4">
    <name type="scientific">Mollisia scopiformis</name>
    <name type="common">Conifer needle endophyte fungus</name>
    <name type="synonym">Phialocephala scopiformis</name>
    <dbReference type="NCBI Taxonomy" id="149040"/>
    <lineage>
        <taxon>Eukaryota</taxon>
        <taxon>Fungi</taxon>
        <taxon>Dikarya</taxon>
        <taxon>Ascomycota</taxon>
        <taxon>Pezizomycotina</taxon>
        <taxon>Leotiomycetes</taxon>
        <taxon>Helotiales</taxon>
        <taxon>Mollisiaceae</taxon>
        <taxon>Mollisia</taxon>
    </lineage>
</organism>
<dbReference type="Proteomes" id="UP000070700">
    <property type="component" value="Unassembled WGS sequence"/>
</dbReference>
<dbReference type="InParanoid" id="A0A194X2U7"/>
<keyword evidence="2" id="KW-1133">Transmembrane helix</keyword>
<dbReference type="EMBL" id="KQ947420">
    <property type="protein sequence ID" value="KUJ14510.1"/>
    <property type="molecule type" value="Genomic_DNA"/>
</dbReference>
<proteinExistence type="predicted"/>
<keyword evidence="4" id="KW-1185">Reference proteome</keyword>
<feature type="transmembrane region" description="Helical" evidence="2">
    <location>
        <begin position="90"/>
        <end position="108"/>
    </location>
</feature>
<dbReference type="GeneID" id="28829862"/>
<dbReference type="KEGG" id="psco:LY89DRAFT_736543"/>
<accession>A0A194X2U7</accession>
<evidence type="ECO:0000256" key="2">
    <source>
        <dbReference type="SAM" id="Phobius"/>
    </source>
</evidence>
<keyword evidence="2" id="KW-0472">Membrane</keyword>
<feature type="region of interest" description="Disordered" evidence="1">
    <location>
        <begin position="1"/>
        <end position="41"/>
    </location>
</feature>
<evidence type="ECO:0000256" key="1">
    <source>
        <dbReference type="SAM" id="MobiDB-lite"/>
    </source>
</evidence>
<reference evidence="3 4" key="1">
    <citation type="submission" date="2015-10" db="EMBL/GenBank/DDBJ databases">
        <title>Full genome of DAOMC 229536 Phialocephala scopiformis, a fungal endophyte of spruce producing the potent anti-insectan compound rugulosin.</title>
        <authorList>
            <consortium name="DOE Joint Genome Institute"/>
            <person name="Walker A.K."/>
            <person name="Frasz S.L."/>
            <person name="Seifert K.A."/>
            <person name="Miller J.D."/>
            <person name="Mondo S.J."/>
            <person name="Labutti K."/>
            <person name="Lipzen A."/>
            <person name="Dockter R."/>
            <person name="Kennedy M."/>
            <person name="Grigoriev I.V."/>
            <person name="Spatafora J.W."/>
        </authorList>
    </citation>
    <scope>NUCLEOTIDE SEQUENCE [LARGE SCALE GENOMIC DNA]</scope>
    <source>
        <strain evidence="3 4">CBS 120377</strain>
    </source>
</reference>
<protein>
    <submittedName>
        <fullName evidence="3">Uncharacterized protein</fullName>
    </submittedName>
</protein>
<name>A0A194X2U7_MOLSC</name>
<keyword evidence="2" id="KW-0812">Transmembrane</keyword>
<gene>
    <name evidence="3" type="ORF">LY89DRAFT_736543</name>
</gene>
<feature type="compositionally biased region" description="Acidic residues" evidence="1">
    <location>
        <begin position="1"/>
        <end position="11"/>
    </location>
</feature>
<dbReference type="RefSeq" id="XP_018068865.1">
    <property type="nucleotide sequence ID" value="XM_018220136.1"/>
</dbReference>
<dbReference type="AlphaFoldDB" id="A0A194X2U7"/>
<dbReference type="OrthoDB" id="3692311at2759"/>
<evidence type="ECO:0000313" key="3">
    <source>
        <dbReference type="EMBL" id="KUJ14510.1"/>
    </source>
</evidence>
<feature type="compositionally biased region" description="Polar residues" evidence="1">
    <location>
        <begin position="21"/>
        <end position="37"/>
    </location>
</feature>
<evidence type="ECO:0000313" key="4">
    <source>
        <dbReference type="Proteomes" id="UP000070700"/>
    </source>
</evidence>